<dbReference type="RefSeq" id="WP_183933324.1">
    <property type="nucleotide sequence ID" value="NZ_JACICF010000001.1"/>
</dbReference>
<protein>
    <submittedName>
        <fullName evidence="1">Uncharacterized protein</fullName>
    </submittedName>
</protein>
<name>A0A839YUX5_9SPHN</name>
<keyword evidence="2" id="KW-1185">Reference proteome</keyword>
<dbReference type="AlphaFoldDB" id="A0A839YUX5"/>
<dbReference type="EMBL" id="JACICF010000001">
    <property type="protein sequence ID" value="MBB3764031.1"/>
    <property type="molecule type" value="Genomic_DNA"/>
</dbReference>
<sequence length="81" mass="9105">MFTTLLVMAASLSGETRTMEMDGQTVRYEVQREASGTRRLKGVRESDGARFDLRIGADGRVKGKVDGRKVRFRAPRDRADD</sequence>
<dbReference type="Proteomes" id="UP000578569">
    <property type="component" value="Unassembled WGS sequence"/>
</dbReference>
<accession>A0A839YUX5</accession>
<evidence type="ECO:0000313" key="2">
    <source>
        <dbReference type="Proteomes" id="UP000578569"/>
    </source>
</evidence>
<evidence type="ECO:0000313" key="1">
    <source>
        <dbReference type="EMBL" id="MBB3764031.1"/>
    </source>
</evidence>
<organism evidence="1 2">
    <name type="scientific">Sphingomicrobium lutaoense</name>
    <dbReference type="NCBI Taxonomy" id="515949"/>
    <lineage>
        <taxon>Bacteria</taxon>
        <taxon>Pseudomonadati</taxon>
        <taxon>Pseudomonadota</taxon>
        <taxon>Alphaproteobacteria</taxon>
        <taxon>Sphingomonadales</taxon>
        <taxon>Sphingomonadaceae</taxon>
        <taxon>Sphingomicrobium</taxon>
    </lineage>
</organism>
<reference evidence="1 2" key="1">
    <citation type="submission" date="2020-08" db="EMBL/GenBank/DDBJ databases">
        <title>Genomic Encyclopedia of Type Strains, Phase IV (KMG-IV): sequencing the most valuable type-strain genomes for metagenomic binning, comparative biology and taxonomic classification.</title>
        <authorList>
            <person name="Goeker M."/>
        </authorList>
    </citation>
    <scope>NUCLEOTIDE SEQUENCE [LARGE SCALE GENOMIC DNA]</scope>
    <source>
        <strain evidence="1 2">DSM 24194</strain>
    </source>
</reference>
<comment type="caution">
    <text evidence="1">The sequence shown here is derived from an EMBL/GenBank/DDBJ whole genome shotgun (WGS) entry which is preliminary data.</text>
</comment>
<gene>
    <name evidence="1" type="ORF">FHS50_001054</name>
</gene>
<proteinExistence type="predicted"/>